<dbReference type="Proteomes" id="UP000224607">
    <property type="component" value="Unassembled WGS sequence"/>
</dbReference>
<keyword evidence="4" id="KW-1185">Reference proteome</keyword>
<evidence type="ECO:0000313" key="2">
    <source>
        <dbReference type="EMBL" id="SFJ51306.1"/>
    </source>
</evidence>
<evidence type="ECO:0000313" key="1">
    <source>
        <dbReference type="EMBL" id="PHM46372.1"/>
    </source>
</evidence>
<reference evidence="3" key="1">
    <citation type="submission" date="2016-10" db="EMBL/GenBank/DDBJ databases">
        <authorList>
            <person name="Varghese N."/>
            <person name="Submissions S."/>
        </authorList>
    </citation>
    <scope>NUCLEOTIDE SEQUENCE [LARGE SCALE GENOMIC DNA]</scope>
    <source>
        <strain evidence="3">DSM 17908</strain>
    </source>
</reference>
<dbReference type="EMBL" id="NITY01000001">
    <property type="protein sequence ID" value="PHM46372.1"/>
    <property type="molecule type" value="Genomic_DNA"/>
</dbReference>
<dbReference type="EMBL" id="FORG01000010">
    <property type="protein sequence ID" value="SFJ51306.1"/>
    <property type="molecule type" value="Genomic_DNA"/>
</dbReference>
<evidence type="ECO:0000313" key="3">
    <source>
        <dbReference type="Proteomes" id="UP000198919"/>
    </source>
</evidence>
<reference evidence="2" key="2">
    <citation type="submission" date="2016-10" db="EMBL/GenBank/DDBJ databases">
        <authorList>
            <person name="de Groot N.N."/>
        </authorList>
    </citation>
    <scope>NUCLEOTIDE SEQUENCE [LARGE SCALE GENOMIC DNA]</scope>
    <source>
        <strain evidence="2">DSM 17908</strain>
    </source>
</reference>
<proteinExistence type="predicted"/>
<dbReference type="Proteomes" id="UP000198919">
    <property type="component" value="Unassembled WGS sequence"/>
</dbReference>
<evidence type="ECO:0000313" key="4">
    <source>
        <dbReference type="Proteomes" id="UP000224607"/>
    </source>
</evidence>
<dbReference type="STRING" id="351675.SAMN05421680_110109"/>
<organism evidence="2 3">
    <name type="scientific">Xenorhabdus mauleonii</name>
    <dbReference type="NCBI Taxonomy" id="351675"/>
    <lineage>
        <taxon>Bacteria</taxon>
        <taxon>Pseudomonadati</taxon>
        <taxon>Pseudomonadota</taxon>
        <taxon>Gammaproteobacteria</taxon>
        <taxon>Enterobacterales</taxon>
        <taxon>Morganellaceae</taxon>
        <taxon>Xenorhabdus</taxon>
    </lineage>
</organism>
<name>A0A1I3S1A0_9GAMM</name>
<sequence length="55" mass="6151">MVKEKWVNAKGLFSLSPNNEFIIGLLRVTSQLVDISSHSIVADDEKRVRIVDNPA</sequence>
<accession>A0A1I3S1A0</accession>
<gene>
    <name evidence="2" type="ORF">SAMN05421680_110109</name>
    <name evidence="1" type="ORF">Xmau_00783</name>
</gene>
<protein>
    <submittedName>
        <fullName evidence="2">Uncharacterized protein</fullName>
    </submittedName>
</protein>
<reference evidence="1 4" key="3">
    <citation type="journal article" date="2017" name="Nat. Microbiol.">
        <title>Natural product diversity associated with the nematode symbionts Photorhabdus and Xenorhabdus.</title>
        <authorList>
            <person name="Tobias N.J."/>
            <person name="Wolff H."/>
            <person name="Djahanschiri B."/>
            <person name="Grundmann F."/>
            <person name="Kronenwerth M."/>
            <person name="Shi Y.M."/>
            <person name="Simonyi S."/>
            <person name="Grun P."/>
            <person name="Shapiro-Ilan D."/>
            <person name="Pidot S.J."/>
            <person name="Stinear T.P."/>
            <person name="Ebersberger I."/>
            <person name="Bode H.B."/>
        </authorList>
    </citation>
    <scope>NUCLEOTIDE SEQUENCE [LARGE SCALE GENOMIC DNA]</scope>
    <source>
        <strain evidence="1 4">DSM 17908</strain>
    </source>
</reference>
<dbReference type="AlphaFoldDB" id="A0A1I3S1A0"/>